<dbReference type="EMBL" id="BABT02000153">
    <property type="protein sequence ID" value="GAA98526.1"/>
    <property type="molecule type" value="Genomic_DNA"/>
</dbReference>
<dbReference type="HOGENOM" id="CLU_3224744_0_0_1"/>
<gene>
    <name evidence="1" type="primary">Mo05213</name>
    <name evidence="1" type="ORF">E5Q_05213</name>
</gene>
<protein>
    <submittedName>
        <fullName evidence="1">Uncharacterized protein</fullName>
    </submittedName>
</protein>
<comment type="caution">
    <text evidence="1">The sequence shown here is derived from an EMBL/GenBank/DDBJ whole genome shotgun (WGS) entry which is preliminary data.</text>
</comment>
<dbReference type="InParanoid" id="G7E6R6"/>
<dbReference type="AlphaFoldDB" id="G7E6R6"/>
<evidence type="ECO:0000313" key="1">
    <source>
        <dbReference type="EMBL" id="GAA98526.1"/>
    </source>
</evidence>
<name>G7E6R6_MIXOS</name>
<evidence type="ECO:0000313" key="2">
    <source>
        <dbReference type="Proteomes" id="UP000009131"/>
    </source>
</evidence>
<reference evidence="1 2" key="1">
    <citation type="journal article" date="2011" name="J. Gen. Appl. Microbiol.">
        <title>Draft genome sequencing of the enigmatic basidiomycete Mixia osmundae.</title>
        <authorList>
            <person name="Nishida H."/>
            <person name="Nagatsuka Y."/>
            <person name="Sugiyama J."/>
        </authorList>
    </citation>
    <scope>NUCLEOTIDE SEQUENCE [LARGE SCALE GENOMIC DNA]</scope>
    <source>
        <strain evidence="2">CBS 9802 / IAM 14324 / JCM 22182 / KY 12970</strain>
    </source>
</reference>
<reference evidence="1 2" key="2">
    <citation type="journal article" date="2012" name="Open Biol.">
        <title>Characteristics of nucleosomes and linker DNA regions on the genome of the basidiomycete Mixia osmundae revealed by mono- and dinucleosome mapping.</title>
        <authorList>
            <person name="Nishida H."/>
            <person name="Kondo S."/>
            <person name="Matsumoto T."/>
            <person name="Suzuki Y."/>
            <person name="Yoshikawa H."/>
            <person name="Taylor T.D."/>
            <person name="Sugiyama J."/>
        </authorList>
    </citation>
    <scope>NUCLEOTIDE SEQUENCE [LARGE SCALE GENOMIC DNA]</scope>
    <source>
        <strain evidence="2">CBS 9802 / IAM 14324 / JCM 22182 / KY 12970</strain>
    </source>
</reference>
<accession>G7E6R6</accession>
<dbReference type="Proteomes" id="UP000009131">
    <property type="component" value="Unassembled WGS sequence"/>
</dbReference>
<organism evidence="1 2">
    <name type="scientific">Mixia osmundae (strain CBS 9802 / IAM 14324 / JCM 22182 / KY 12970)</name>
    <dbReference type="NCBI Taxonomy" id="764103"/>
    <lineage>
        <taxon>Eukaryota</taxon>
        <taxon>Fungi</taxon>
        <taxon>Dikarya</taxon>
        <taxon>Basidiomycota</taxon>
        <taxon>Pucciniomycotina</taxon>
        <taxon>Mixiomycetes</taxon>
        <taxon>Mixiales</taxon>
        <taxon>Mixiaceae</taxon>
        <taxon>Mixia</taxon>
    </lineage>
</organism>
<proteinExistence type="predicted"/>
<sequence length="44" mass="4805">MIAIWHRVDGRAFGTEFGSLSAFPACLDLPAWVSSDELDGSIHE</sequence>
<keyword evidence="2" id="KW-1185">Reference proteome</keyword>